<name>A0ABR6MT94_9DEIO</name>
<dbReference type="Proteomes" id="UP000536909">
    <property type="component" value="Unassembled WGS sequence"/>
</dbReference>
<dbReference type="SUPFAM" id="SSF52972">
    <property type="entry name" value="ITPase-like"/>
    <property type="match status" value="1"/>
</dbReference>
<dbReference type="EC" id="3.6.1.9" evidence="3"/>
<protein>
    <recommendedName>
        <fullName evidence="3">dTTP/UTP pyrophosphatase</fullName>
        <shortName evidence="3">dTTPase/UTPase</shortName>
        <ecNumber evidence="3">3.6.1.9</ecNumber>
    </recommendedName>
    <alternativeName>
        <fullName evidence="3">Nucleoside triphosphate pyrophosphatase</fullName>
    </alternativeName>
    <alternativeName>
        <fullName evidence="3">Nucleotide pyrophosphatase</fullName>
        <shortName evidence="3">Nucleotide PPase</shortName>
    </alternativeName>
</protein>
<dbReference type="RefSeq" id="WP_241687155.1">
    <property type="nucleotide sequence ID" value="NZ_BSUI01000010.1"/>
</dbReference>
<comment type="cofactor">
    <cofactor evidence="1 3">
        <name>a divalent metal cation</name>
        <dbReference type="ChEBI" id="CHEBI:60240"/>
    </cofactor>
</comment>
<comment type="catalytic activity">
    <reaction evidence="3">
        <text>dTTP + H2O = dTMP + diphosphate + H(+)</text>
        <dbReference type="Rhea" id="RHEA:28534"/>
        <dbReference type="ChEBI" id="CHEBI:15377"/>
        <dbReference type="ChEBI" id="CHEBI:15378"/>
        <dbReference type="ChEBI" id="CHEBI:33019"/>
        <dbReference type="ChEBI" id="CHEBI:37568"/>
        <dbReference type="ChEBI" id="CHEBI:63528"/>
        <dbReference type="EC" id="3.6.1.9"/>
    </reaction>
</comment>
<dbReference type="InterPro" id="IPR029001">
    <property type="entry name" value="ITPase-like_fam"/>
</dbReference>
<proteinExistence type="inferred from homology"/>
<feature type="site" description="Important for substrate specificity" evidence="3">
    <location>
        <position position="28"/>
    </location>
</feature>
<evidence type="ECO:0000256" key="3">
    <source>
        <dbReference type="HAMAP-Rule" id="MF_00528"/>
    </source>
</evidence>
<dbReference type="HAMAP" id="MF_00528">
    <property type="entry name" value="Maf"/>
    <property type="match status" value="1"/>
</dbReference>
<sequence length="209" mass="21805">MASPWSAARGAVLATEAREVILASGSPRRRELLANLGVTFRVVVSGEAEDSAERDPARLAGELATLKAQAVARAHPEAVVIAADTVVAIDGELLGKPRDEAENCAFVRRLAGRTHQVYTGVTVISAGEVAGGVERTDVTFRDLSDMEMAHYAHTGEGLDKAGGYGIQGVGMALVARIDGDYSNVVGFPLALVIRLLRGAGVAVWGETGL</sequence>
<comment type="subcellular location">
    <subcellularLocation>
        <location evidence="3">Cytoplasm</location>
    </subcellularLocation>
</comment>
<evidence type="ECO:0000256" key="2">
    <source>
        <dbReference type="ARBA" id="ARBA00022801"/>
    </source>
</evidence>
<evidence type="ECO:0000256" key="1">
    <source>
        <dbReference type="ARBA" id="ARBA00001968"/>
    </source>
</evidence>
<comment type="similarity">
    <text evidence="3">Belongs to the Maf family. YhdE subfamily.</text>
</comment>
<dbReference type="Pfam" id="PF02545">
    <property type="entry name" value="Maf"/>
    <property type="match status" value="1"/>
</dbReference>
<keyword evidence="3" id="KW-0963">Cytoplasm</keyword>
<feature type="site" description="Important for substrate specificity" evidence="3">
    <location>
        <position position="167"/>
    </location>
</feature>
<dbReference type="EMBL" id="JACHFV010000006">
    <property type="protein sequence ID" value="MBB5295155.1"/>
    <property type="molecule type" value="Genomic_DNA"/>
</dbReference>
<dbReference type="Gene3D" id="3.90.950.10">
    <property type="match status" value="1"/>
</dbReference>
<dbReference type="NCBIfam" id="TIGR00172">
    <property type="entry name" value="maf"/>
    <property type="match status" value="1"/>
</dbReference>
<dbReference type="InterPro" id="IPR003697">
    <property type="entry name" value="Maf-like"/>
</dbReference>
<keyword evidence="5" id="KW-1185">Reference proteome</keyword>
<organism evidence="4 5">
    <name type="scientific">Deinococcus metallilatus</name>
    <dbReference type="NCBI Taxonomy" id="1211322"/>
    <lineage>
        <taxon>Bacteria</taxon>
        <taxon>Thermotogati</taxon>
        <taxon>Deinococcota</taxon>
        <taxon>Deinococci</taxon>
        <taxon>Deinococcales</taxon>
        <taxon>Deinococcaceae</taxon>
        <taxon>Deinococcus</taxon>
    </lineage>
</organism>
<comment type="catalytic activity">
    <reaction evidence="3">
        <text>UTP + H2O = UMP + diphosphate + H(+)</text>
        <dbReference type="Rhea" id="RHEA:29395"/>
        <dbReference type="ChEBI" id="CHEBI:15377"/>
        <dbReference type="ChEBI" id="CHEBI:15378"/>
        <dbReference type="ChEBI" id="CHEBI:33019"/>
        <dbReference type="ChEBI" id="CHEBI:46398"/>
        <dbReference type="ChEBI" id="CHEBI:57865"/>
        <dbReference type="EC" id="3.6.1.9"/>
    </reaction>
</comment>
<keyword evidence="3" id="KW-0546">Nucleotide metabolism</keyword>
<reference evidence="4 5" key="1">
    <citation type="submission" date="2020-08" db="EMBL/GenBank/DDBJ databases">
        <title>Genomic Encyclopedia of Type Strains, Phase IV (KMG-IV): sequencing the most valuable type-strain genomes for metagenomic binning, comparative biology and taxonomic classification.</title>
        <authorList>
            <person name="Goeker M."/>
        </authorList>
    </citation>
    <scope>NUCLEOTIDE SEQUENCE [LARGE SCALE GENOMIC DNA]</scope>
    <source>
        <strain evidence="4 5">DSM 105434</strain>
    </source>
</reference>
<feature type="site" description="Important for substrate specificity" evidence="3">
    <location>
        <position position="85"/>
    </location>
</feature>
<keyword evidence="2 3" id="KW-0378">Hydrolase</keyword>
<evidence type="ECO:0000313" key="4">
    <source>
        <dbReference type="EMBL" id="MBB5295155.1"/>
    </source>
</evidence>
<evidence type="ECO:0000313" key="5">
    <source>
        <dbReference type="Proteomes" id="UP000536909"/>
    </source>
</evidence>
<feature type="active site" description="Proton acceptor" evidence="3">
    <location>
        <position position="84"/>
    </location>
</feature>
<comment type="caution">
    <text evidence="3">Lacks conserved residue(s) required for the propagation of feature annotation.</text>
</comment>
<comment type="caution">
    <text evidence="4">The sequence shown here is derived from an EMBL/GenBank/DDBJ whole genome shotgun (WGS) entry which is preliminary data.</text>
</comment>
<dbReference type="CDD" id="cd00555">
    <property type="entry name" value="Maf"/>
    <property type="match status" value="1"/>
</dbReference>
<dbReference type="PANTHER" id="PTHR43213:SF5">
    <property type="entry name" value="BIFUNCTIONAL DTTP_UTP PYROPHOSPHATASE_METHYLTRANSFERASE PROTEIN-RELATED"/>
    <property type="match status" value="1"/>
</dbReference>
<comment type="function">
    <text evidence="3">Nucleoside triphosphate pyrophosphatase that hydrolyzes dTTP and UTP. May have a dual role in cell division arrest and in preventing the incorporation of modified nucleotides into cellular nucleic acids.</text>
</comment>
<gene>
    <name evidence="4" type="ORF">HNQ10_001981</name>
</gene>
<dbReference type="NCBIfam" id="NF010941">
    <property type="entry name" value="PRK14361.1"/>
    <property type="match status" value="1"/>
</dbReference>
<dbReference type="PANTHER" id="PTHR43213">
    <property type="entry name" value="BIFUNCTIONAL DTTP/UTP PYROPHOSPHATASE/METHYLTRANSFERASE PROTEIN-RELATED"/>
    <property type="match status" value="1"/>
</dbReference>
<dbReference type="PIRSF" id="PIRSF006305">
    <property type="entry name" value="Maf"/>
    <property type="match status" value="1"/>
</dbReference>
<accession>A0ABR6MT94</accession>